<evidence type="ECO:0000256" key="2">
    <source>
        <dbReference type="ARBA" id="ARBA00022448"/>
    </source>
</evidence>
<evidence type="ECO:0000256" key="4">
    <source>
        <dbReference type="ARBA" id="ARBA00022970"/>
    </source>
</evidence>
<evidence type="ECO:0000259" key="10">
    <source>
        <dbReference type="Pfam" id="PF02731"/>
    </source>
</evidence>
<feature type="domain" description="Amino acid permease/ SLC12A" evidence="9">
    <location>
        <begin position="540"/>
        <end position="1013"/>
    </location>
</feature>
<feature type="transmembrane region" description="Helical" evidence="8">
    <location>
        <begin position="616"/>
        <end position="640"/>
    </location>
</feature>
<dbReference type="AlphaFoldDB" id="A0A3G2S521"/>
<dbReference type="Gene3D" id="1.20.1740.10">
    <property type="entry name" value="Amino acid/polyamine transporter I"/>
    <property type="match status" value="1"/>
</dbReference>
<feature type="transmembrane region" description="Helical" evidence="8">
    <location>
        <begin position="875"/>
        <end position="895"/>
    </location>
</feature>
<evidence type="ECO:0000256" key="1">
    <source>
        <dbReference type="ARBA" id="ARBA00004141"/>
    </source>
</evidence>
<feature type="transmembrane region" description="Helical" evidence="8">
    <location>
        <begin position="988"/>
        <end position="1008"/>
    </location>
</feature>
<feature type="compositionally biased region" description="Polar residues" evidence="7">
    <location>
        <begin position="85"/>
        <end position="108"/>
    </location>
</feature>
<dbReference type="FunFam" id="1.20.1740.10:FF:000017">
    <property type="entry name" value="Amino acid permease"/>
    <property type="match status" value="1"/>
</dbReference>
<evidence type="ECO:0000256" key="8">
    <source>
        <dbReference type="SAM" id="Phobius"/>
    </source>
</evidence>
<feature type="transmembrane region" description="Helical" evidence="8">
    <location>
        <begin position="693"/>
        <end position="713"/>
    </location>
</feature>
<evidence type="ECO:0000313" key="12">
    <source>
        <dbReference type="Proteomes" id="UP000269793"/>
    </source>
</evidence>
<dbReference type="InterPro" id="IPR004840">
    <property type="entry name" value="Amino_acid_permease_CS"/>
</dbReference>
<reference evidence="11 12" key="1">
    <citation type="submission" date="2018-10" db="EMBL/GenBank/DDBJ databases">
        <title>Complete genome sequence of Malassezia restricta CBS 7877.</title>
        <authorList>
            <person name="Morand S.C."/>
            <person name="Bertignac M."/>
            <person name="Iltis A."/>
            <person name="Kolder I."/>
            <person name="Pirovano W."/>
            <person name="Jourdain R."/>
            <person name="Clavaud C."/>
        </authorList>
    </citation>
    <scope>NUCLEOTIDE SEQUENCE [LARGE SCALE GENOMIC DNA]</scope>
    <source>
        <strain evidence="11 12">CBS 7877</strain>
    </source>
</reference>
<feature type="region of interest" description="Disordered" evidence="7">
    <location>
        <begin position="493"/>
        <end position="520"/>
    </location>
</feature>
<feature type="region of interest" description="Disordered" evidence="7">
    <location>
        <begin position="274"/>
        <end position="317"/>
    </location>
</feature>
<feature type="transmembrane region" description="Helical" evidence="8">
    <location>
        <begin position="774"/>
        <end position="795"/>
    </location>
</feature>
<dbReference type="Proteomes" id="UP000269793">
    <property type="component" value="Chromosome IV"/>
</dbReference>
<feature type="compositionally biased region" description="Basic and acidic residues" evidence="7">
    <location>
        <begin position="46"/>
        <end position="62"/>
    </location>
</feature>
<keyword evidence="5 8" id="KW-1133">Transmembrane helix</keyword>
<dbReference type="EMBL" id="CP033151">
    <property type="protein sequence ID" value="AYO43201.1"/>
    <property type="molecule type" value="Genomic_DNA"/>
</dbReference>
<dbReference type="InterPro" id="IPR004841">
    <property type="entry name" value="AA-permease/SLC12A_dom"/>
</dbReference>
<accession>A0A3G2S521</accession>
<name>A0A3G2S521_MALR7</name>
<dbReference type="PANTHER" id="PTHR43341:SF1">
    <property type="entry name" value="GENERAL AMINO-ACID PERMEASE GAP1"/>
    <property type="match status" value="1"/>
</dbReference>
<proteinExistence type="predicted"/>
<feature type="transmembrane region" description="Helical" evidence="8">
    <location>
        <begin position="901"/>
        <end position="922"/>
    </location>
</feature>
<dbReference type="GO" id="GO:0016020">
    <property type="term" value="C:membrane"/>
    <property type="evidence" value="ECO:0007669"/>
    <property type="project" value="UniProtKB-SubCell"/>
</dbReference>
<dbReference type="Pfam" id="PF02731">
    <property type="entry name" value="SKIP_SNW"/>
    <property type="match status" value="1"/>
</dbReference>
<keyword evidence="2" id="KW-0813">Transport</keyword>
<feature type="transmembrane region" description="Helical" evidence="8">
    <location>
        <begin position="733"/>
        <end position="753"/>
    </location>
</feature>
<feature type="domain" description="SKI-interacting protein SKIP SNW" evidence="10">
    <location>
        <begin position="101"/>
        <end position="256"/>
    </location>
</feature>
<dbReference type="InterPro" id="IPR004015">
    <property type="entry name" value="SKI-int_prot_SKIP_SNW-dom"/>
</dbReference>
<feature type="region of interest" description="Disordered" evidence="7">
    <location>
        <begin position="84"/>
        <end position="114"/>
    </location>
</feature>
<dbReference type="OrthoDB" id="3900342at2759"/>
<feature type="compositionally biased region" description="Basic and acidic residues" evidence="7">
    <location>
        <begin position="289"/>
        <end position="308"/>
    </location>
</feature>
<sequence length="1055" mass="116854">MLGTGKALTLHTGRDGKPQFDAIVHQGRREDQHVQSKFTDLVPLSQRDDLKDRQRSIDRPSEEEVLSTAERTRLALESIVHGKVKSTQPKNVPGASANTSYLRYTPASQGPDGKKQRIIKMTEVVEDPLEPPKHRFKKVPNGPPSPPAPVLRSPPRKVTAQEQKEWMIPPCISNWKNNKGYTIPLDKRLAASGRGMQDVEVNDNFAQFAEALNMADRHAREEVRQRNIMQQKIAAQEKAAREESLRMLAQRARDERAGISSHDDRLAHSGSALTAYGSSESDDEDDEDVAQRNRLREERRRERERELRMSNMGQEQRARAFAKEQNRDISEKVALGLAKPTMSKESMTDARLFNREALSNTFGDDDSYNVYDKPLFQGSSAAAAIYKRPGTGGSDEMFGSGTESGIQNELQHDRFGLGVKRGFKGTESKETRSGPVQFEKDDSDPFAIDQFLDEAKRGIKRSADESNELVIPTMSVFQNWIDGFKPAVTDGEYADPSEGDIEQEGASFPLKPSHDVTSEDLKGIKPTKRPMLKKELKSRHLAFIALGGGIGTGLFVGSGSKLYQGGPGSIIIDYTLMGIMILTVLFALGELATLFPTPGAFSAYSTRFIDPAAGFAIGYNYFMSWCSTLPLEFTAAAIVVRYWNHDKLDPDKEGPMPNGALVAIFWVLVILINLFGARGYAEFEFIATSCKMLVLVGFIIYAAVVDCGGTSGTNYKYLGARYWHDPGAFNNGFKGFCNVFTTAAFAFTGTEVLGLAVAESSNPRKAMPRACKLVLYRVITFYALALFMVTLLVPYNTPDLHGKTDNDPKSSPFVIAIKAGQVNVLPDIVNAVTMLSAISVSNSAAYAGSRTLHALADNGMAPQIFAYVDRQGRPLVATLFTLMFGALAFLIYVGDDNGGEVFSWLLGISGLAILFTWSSICISHIRFRAAWKLQGHSLSELPWLSPLGVVGSYIGLTFNILVIIAQFYNSAFPIGEGEKNGNDRGYNFFLGMISLPIIMVFFFGYKIVKKTKIIPLHEIDLVSGIREQISFEEHDQERAERQNWPIYKKVLHFLF</sequence>
<organism evidence="11 12">
    <name type="scientific">Malassezia restricta (strain ATCC 96810 / NBRC 103918 / CBS 7877)</name>
    <name type="common">Seborrheic dermatitis infection agent</name>
    <dbReference type="NCBI Taxonomy" id="425264"/>
    <lineage>
        <taxon>Eukaryota</taxon>
        <taxon>Fungi</taxon>
        <taxon>Dikarya</taxon>
        <taxon>Basidiomycota</taxon>
        <taxon>Ustilaginomycotina</taxon>
        <taxon>Malasseziomycetes</taxon>
        <taxon>Malasseziales</taxon>
        <taxon>Malasseziaceae</taxon>
        <taxon>Malassezia</taxon>
    </lineage>
</organism>
<evidence type="ECO:0000313" key="11">
    <source>
        <dbReference type="EMBL" id="AYO43201.1"/>
    </source>
</evidence>
<dbReference type="VEuPathDB" id="FungiDB:DNF11_2251"/>
<feature type="transmembrane region" description="Helical" evidence="8">
    <location>
        <begin position="571"/>
        <end position="595"/>
    </location>
</feature>
<protein>
    <submittedName>
        <fullName evidence="11">Cationic amino acid transporter 1</fullName>
    </submittedName>
</protein>
<keyword evidence="6 8" id="KW-0472">Membrane</keyword>
<comment type="subcellular location">
    <subcellularLocation>
        <location evidence="1">Membrane</location>
        <topology evidence="1">Multi-pass membrane protein</topology>
    </subcellularLocation>
</comment>
<feature type="region of interest" description="Disordered" evidence="7">
    <location>
        <begin position="131"/>
        <end position="155"/>
    </location>
</feature>
<evidence type="ECO:0000256" key="5">
    <source>
        <dbReference type="ARBA" id="ARBA00022989"/>
    </source>
</evidence>
<dbReference type="GO" id="GO:0015171">
    <property type="term" value="F:amino acid transmembrane transporter activity"/>
    <property type="evidence" value="ECO:0007669"/>
    <property type="project" value="TreeGrafter"/>
</dbReference>
<keyword evidence="4" id="KW-0029">Amino-acid transport</keyword>
<keyword evidence="3 8" id="KW-0812">Transmembrane</keyword>
<feature type="transmembrane region" description="Helical" evidence="8">
    <location>
        <begin position="943"/>
        <end position="968"/>
    </location>
</feature>
<evidence type="ECO:0000256" key="7">
    <source>
        <dbReference type="SAM" id="MobiDB-lite"/>
    </source>
</evidence>
<dbReference type="STRING" id="425264.A0A3G2S521"/>
<feature type="compositionally biased region" description="Acidic residues" evidence="7">
    <location>
        <begin position="493"/>
        <end position="503"/>
    </location>
</feature>
<dbReference type="PROSITE" id="PS00218">
    <property type="entry name" value="AMINO_ACID_PERMEASE_1"/>
    <property type="match status" value="1"/>
</dbReference>
<dbReference type="InterPro" id="IPR050524">
    <property type="entry name" value="APC_YAT"/>
</dbReference>
<dbReference type="Pfam" id="PF00324">
    <property type="entry name" value="AA_permease"/>
    <property type="match status" value="1"/>
</dbReference>
<feature type="transmembrane region" description="Helical" evidence="8">
    <location>
        <begin position="541"/>
        <end position="559"/>
    </location>
</feature>
<feature type="transmembrane region" description="Helical" evidence="8">
    <location>
        <begin position="660"/>
        <end position="681"/>
    </location>
</feature>
<dbReference type="GO" id="GO:0000398">
    <property type="term" value="P:mRNA splicing, via spliceosome"/>
    <property type="evidence" value="ECO:0007669"/>
    <property type="project" value="InterPro"/>
</dbReference>
<evidence type="ECO:0000256" key="3">
    <source>
        <dbReference type="ARBA" id="ARBA00022692"/>
    </source>
</evidence>
<evidence type="ECO:0000259" key="9">
    <source>
        <dbReference type="Pfam" id="PF00324"/>
    </source>
</evidence>
<evidence type="ECO:0000256" key="6">
    <source>
        <dbReference type="ARBA" id="ARBA00023136"/>
    </source>
</evidence>
<keyword evidence="12" id="KW-1185">Reference proteome</keyword>
<dbReference type="PANTHER" id="PTHR43341">
    <property type="entry name" value="AMINO ACID PERMEASE"/>
    <property type="match status" value="1"/>
</dbReference>
<dbReference type="GO" id="GO:0005681">
    <property type="term" value="C:spliceosomal complex"/>
    <property type="evidence" value="ECO:0007669"/>
    <property type="project" value="InterPro"/>
</dbReference>
<feature type="region of interest" description="Disordered" evidence="7">
    <location>
        <begin position="43"/>
        <end position="69"/>
    </location>
</feature>
<gene>
    <name evidence="11" type="primary">cat1</name>
    <name evidence="11" type="ORF">DNF11_2251</name>
</gene>